<evidence type="ECO:0000256" key="2">
    <source>
        <dbReference type="ARBA" id="ARBA00023038"/>
    </source>
</evidence>
<evidence type="ECO:0000313" key="5">
    <source>
        <dbReference type="EMBL" id="CAD9679035.1"/>
    </source>
</evidence>
<gene>
    <name evidence="5" type="ORF">QSP1433_LOCUS6395</name>
</gene>
<dbReference type="SUPFAM" id="SSF48371">
    <property type="entry name" value="ARM repeat"/>
    <property type="match status" value="1"/>
</dbReference>
<evidence type="ECO:0000256" key="3">
    <source>
        <dbReference type="SAM" id="MobiDB-lite"/>
    </source>
</evidence>
<keyword evidence="2" id="KW-0479">Metal-binding</keyword>
<feature type="compositionally biased region" description="Basic residues" evidence="3">
    <location>
        <begin position="313"/>
        <end position="322"/>
    </location>
</feature>
<dbReference type="GO" id="GO:0003712">
    <property type="term" value="F:transcription coregulator activity"/>
    <property type="evidence" value="ECO:0007669"/>
    <property type="project" value="TreeGrafter"/>
</dbReference>
<feature type="region of interest" description="Disordered" evidence="3">
    <location>
        <begin position="303"/>
        <end position="322"/>
    </location>
</feature>
<name>A0A7S2RRZ7_9STRA</name>
<reference evidence="5" key="1">
    <citation type="submission" date="2021-01" db="EMBL/GenBank/DDBJ databases">
        <authorList>
            <person name="Corre E."/>
            <person name="Pelletier E."/>
            <person name="Niang G."/>
            <person name="Scheremetjew M."/>
            <person name="Finn R."/>
            <person name="Kale V."/>
            <person name="Holt S."/>
            <person name="Cochrane G."/>
            <person name="Meng A."/>
            <person name="Brown T."/>
            <person name="Cohen L."/>
        </authorList>
    </citation>
    <scope>NUCLEOTIDE SEQUENCE</scope>
    <source>
        <strain evidence="5">NY070348D</strain>
    </source>
</reference>
<proteinExistence type="predicted"/>
<dbReference type="Pfam" id="PF14237">
    <property type="entry name" value="GYF_2"/>
    <property type="match status" value="1"/>
</dbReference>
<organism evidence="5">
    <name type="scientific">Mucochytrium quahogii</name>
    <dbReference type="NCBI Taxonomy" id="96639"/>
    <lineage>
        <taxon>Eukaryota</taxon>
        <taxon>Sar</taxon>
        <taxon>Stramenopiles</taxon>
        <taxon>Bigyra</taxon>
        <taxon>Labyrinthulomycetes</taxon>
        <taxon>Thraustochytrida</taxon>
        <taxon>Thraustochytriidae</taxon>
        <taxon>Mucochytrium</taxon>
    </lineage>
</organism>
<evidence type="ECO:0000259" key="4">
    <source>
        <dbReference type="Pfam" id="PF14237"/>
    </source>
</evidence>
<dbReference type="PANTHER" id="PTHR24205">
    <property type="entry name" value="FOUR AND A HALF LIM DOMAINS PROTEIN"/>
    <property type="match status" value="1"/>
</dbReference>
<dbReference type="EMBL" id="HBHK01010255">
    <property type="protein sequence ID" value="CAD9679035.1"/>
    <property type="molecule type" value="Transcribed_RNA"/>
</dbReference>
<dbReference type="InterPro" id="IPR016024">
    <property type="entry name" value="ARM-type_fold"/>
</dbReference>
<evidence type="ECO:0000256" key="1">
    <source>
        <dbReference type="ARBA" id="ARBA00022737"/>
    </source>
</evidence>
<dbReference type="PANTHER" id="PTHR24205:SF16">
    <property type="entry name" value="GH01042P-RELATED"/>
    <property type="match status" value="1"/>
</dbReference>
<dbReference type="GO" id="GO:0005634">
    <property type="term" value="C:nucleus"/>
    <property type="evidence" value="ECO:0007669"/>
    <property type="project" value="TreeGrafter"/>
</dbReference>
<accession>A0A7S2RRZ7</accession>
<protein>
    <recommendedName>
        <fullName evidence="4">GYF domain-containing protein</fullName>
    </recommendedName>
</protein>
<feature type="compositionally biased region" description="Acidic residues" evidence="3">
    <location>
        <begin position="697"/>
        <end position="710"/>
    </location>
</feature>
<keyword evidence="1" id="KW-0677">Repeat</keyword>
<keyword evidence="2" id="KW-0862">Zinc</keyword>
<feature type="region of interest" description="Disordered" evidence="3">
    <location>
        <begin position="678"/>
        <end position="720"/>
    </location>
</feature>
<dbReference type="InterPro" id="IPR025640">
    <property type="entry name" value="GYF_2"/>
</dbReference>
<feature type="domain" description="GYF" evidence="4">
    <location>
        <begin position="1278"/>
        <end position="1322"/>
    </location>
</feature>
<sequence length="1325" mass="147979">MRGNWGSFSESSSGNARDSQDLIIGGGIVDDPQDAAENVENVIEEDDMGLGPVAPLWTLVTECILLAAETDEDETIFRCMVMLARVCMSNNETSHNFGEEGKYSLEDLVRLTTPKSPVLALRAVVALVFDSSLCGMLLNCLREKDELELALSNDAGDSIQLEKQSICTFFEYLDQLLQYPDANIRRWAMKGLWRLMHVVGEMGEEIDSIWPGLENIECGLVTHDFTVSALFDSSDVGNGREKDRKTDERSGIIGKAFAQTLLYRLVLLQQHGRRLGSQNSFALGSTSGSRDGRDSIDEAVCNEVLAEEGPSTQKKKSMRRARTSARCKSIYNSNRASAGLHESVALTRKDSEYPLPGKIPGGDRRTSGLQTNRLTALLTLARRSSLSQVGSVHTFASGDLSFGRGEGSALGLDSTFCLPRLTDIHIPEDTIYTSTQQIWSSKNQPSSVFEASMHSIQSGVAGSNGSKQCGIEYIDCATLLEILLCRVVQPTDFASTQTVNPFNQVVSKGAKDLIPLLFYMLSWMDDNMVRKEFLVSIYTLVFSKEYNAKVFSSTKTWRTNLLRVLQAVPRDKDLRDESTEILVSRIFELVSYSACDNISDLQQLTFETVTLSGWNKQSISLVRAVLGNIYHRYFSSPEVSQTVECTHQFFQFVEMFVLYMPCREDAMLGYDRKNSRLRRTGSSKQHADKSSAVGPDEVVDSGSDSDEDEEWAHRSGGHLQRGSSWMWDPVLKLCSQIQMAENQVDYLEFKECLQRRGVDFGMHLDRANIRFVDESIIRRSIYFCKRSNDVCLNNIARRLELCVEIIQKASDEARVLEESSELGIDENTMRSTLQDLGLELIRKRVALYESLSETERCTCVYCENNAHADRIVLETLEVELDPKTSPKEGASLHDHFSLFSKGKTPCKVTDIEHHRFSPRDGTSWSTTNKISKLCVICKHDAVTKSDLKYRYSMGEDADEQVGGNLSALMKDVTISSDQSNYVKLNESLWHRNHFRCYNCARVLVTGDENDQPVFDKYSAWCFCSECSNVQLSRCLMCMLDCSEGDQVLRLEDHRLIHKTCVLCAVCGSECDEDSTDNILKVPLCNKHKSQERLPQCITCQALITEPEKFSIKLGKEVYIHSKFPCFSCCGCMRPLSKETAFINDVQPLLIFCQSCVETCARPTCAICKTCIKLSSDEYLIVPLKSNRIDAYAFELVDGVITGNDGRLRCHTTCLACTVCGVHVSKKKFKLVPSNDISCFKIYCEEHGKTISSIGESISSEIEETEDPPQTISAGLFLYVDSQGRQAGPVDGQQLCHLAETGAIHASTNVWTPGMSEWKALGQLGA</sequence>
<keyword evidence="2" id="KW-0440">LIM domain</keyword>